<proteinExistence type="predicted"/>
<feature type="region of interest" description="Disordered" evidence="1">
    <location>
        <begin position="1"/>
        <end position="47"/>
    </location>
</feature>
<evidence type="ECO:0000313" key="3">
    <source>
        <dbReference type="Proteomes" id="UP000765509"/>
    </source>
</evidence>
<dbReference type="Proteomes" id="UP000765509">
    <property type="component" value="Unassembled WGS sequence"/>
</dbReference>
<protein>
    <submittedName>
        <fullName evidence="2">Uncharacterized protein</fullName>
    </submittedName>
</protein>
<organism evidence="2 3">
    <name type="scientific">Austropuccinia psidii MF-1</name>
    <dbReference type="NCBI Taxonomy" id="1389203"/>
    <lineage>
        <taxon>Eukaryota</taxon>
        <taxon>Fungi</taxon>
        <taxon>Dikarya</taxon>
        <taxon>Basidiomycota</taxon>
        <taxon>Pucciniomycotina</taxon>
        <taxon>Pucciniomycetes</taxon>
        <taxon>Pucciniales</taxon>
        <taxon>Sphaerophragmiaceae</taxon>
        <taxon>Austropuccinia</taxon>
    </lineage>
</organism>
<reference evidence="2" key="1">
    <citation type="submission" date="2021-03" db="EMBL/GenBank/DDBJ databases">
        <title>Draft genome sequence of rust myrtle Austropuccinia psidii MF-1, a brazilian biotype.</title>
        <authorList>
            <person name="Quecine M.C."/>
            <person name="Pachon D.M.R."/>
            <person name="Bonatelli M.L."/>
            <person name="Correr F.H."/>
            <person name="Franceschini L.M."/>
            <person name="Leite T.F."/>
            <person name="Margarido G.R.A."/>
            <person name="Almeida C.A."/>
            <person name="Ferrarezi J.A."/>
            <person name="Labate C.A."/>
        </authorList>
    </citation>
    <scope>NUCLEOTIDE SEQUENCE</scope>
    <source>
        <strain evidence="2">MF-1</strain>
    </source>
</reference>
<evidence type="ECO:0000313" key="2">
    <source>
        <dbReference type="EMBL" id="MBW0562006.1"/>
    </source>
</evidence>
<gene>
    <name evidence="2" type="ORF">O181_101721</name>
</gene>
<keyword evidence="3" id="KW-1185">Reference proteome</keyword>
<comment type="caution">
    <text evidence="2">The sequence shown here is derived from an EMBL/GenBank/DDBJ whole genome shotgun (WGS) entry which is preliminary data.</text>
</comment>
<accession>A0A9Q3JHL3</accession>
<name>A0A9Q3JHL3_9BASI</name>
<evidence type="ECO:0000256" key="1">
    <source>
        <dbReference type="SAM" id="MobiDB-lite"/>
    </source>
</evidence>
<sequence length="129" mass="15355">MECNLDEILSIIDRGIEHEPQEEVEGEQEPEQGLSTEELSSQLTPEETKSLAWYLDKEIKENREWATLDPKNWEEWVNRTQLPSSGYNDYIRNTNPQVNNLRLSPSADFWKIDDEPENNKRYIWKEDEK</sequence>
<dbReference type="EMBL" id="AVOT02071848">
    <property type="protein sequence ID" value="MBW0562006.1"/>
    <property type="molecule type" value="Genomic_DNA"/>
</dbReference>
<feature type="compositionally biased region" description="Polar residues" evidence="1">
    <location>
        <begin position="34"/>
        <end position="45"/>
    </location>
</feature>
<dbReference type="AlphaFoldDB" id="A0A9Q3JHL3"/>